<name>A0A067C7U5_SAPPC</name>
<dbReference type="InterPro" id="IPR044925">
    <property type="entry name" value="His-Me_finger_sf"/>
</dbReference>
<keyword evidence="7" id="KW-0540">Nuclease</keyword>
<dbReference type="SUPFAM" id="SSF54060">
    <property type="entry name" value="His-Me finger endonucleases"/>
    <property type="match status" value="1"/>
</dbReference>
<feature type="active site" description="Proton acceptor" evidence="2">
    <location>
        <position position="88"/>
    </location>
</feature>
<evidence type="ECO:0000256" key="2">
    <source>
        <dbReference type="PIRSR" id="PIRSR640255-1"/>
    </source>
</evidence>
<dbReference type="InterPro" id="IPR020821">
    <property type="entry name" value="ENPP1-3/EXOG-like_nuc-like"/>
</dbReference>
<dbReference type="GO" id="GO:0016787">
    <property type="term" value="F:hydrolase activity"/>
    <property type="evidence" value="ECO:0007669"/>
    <property type="project" value="InterPro"/>
</dbReference>
<feature type="domain" description="ENPP1-3/EXOG-like endonuclease/phosphodiesterase" evidence="5">
    <location>
        <begin position="27"/>
        <end position="221"/>
    </location>
</feature>
<dbReference type="PANTHER" id="PTHR13966:SF5">
    <property type="entry name" value="ENDONUCLEASE G, MITOCHONDRIAL"/>
    <property type="match status" value="1"/>
</dbReference>
<dbReference type="VEuPathDB" id="FungiDB:SPRG_08130"/>
<keyword evidence="4" id="KW-0732">Signal</keyword>
<dbReference type="Proteomes" id="UP000030745">
    <property type="component" value="Unassembled WGS sequence"/>
</dbReference>
<dbReference type="InterPro" id="IPR001604">
    <property type="entry name" value="Endo_G_ENPP1-like_dom"/>
</dbReference>
<proteinExistence type="inferred from homology"/>
<keyword evidence="3" id="KW-0479">Metal-binding</keyword>
<dbReference type="GO" id="GO:0003676">
    <property type="term" value="F:nucleic acid binding"/>
    <property type="evidence" value="ECO:0007669"/>
    <property type="project" value="InterPro"/>
</dbReference>
<dbReference type="AlphaFoldDB" id="A0A067C7U5"/>
<dbReference type="GeneID" id="24130364"/>
<accession>A0A067C7U5</accession>
<dbReference type="SMART" id="SM00477">
    <property type="entry name" value="NUC"/>
    <property type="match status" value="1"/>
</dbReference>
<dbReference type="OrthoDB" id="69221at2759"/>
<dbReference type="SMART" id="SM00892">
    <property type="entry name" value="Endonuclease_NS"/>
    <property type="match status" value="1"/>
</dbReference>
<dbReference type="GO" id="GO:0046872">
    <property type="term" value="F:metal ion binding"/>
    <property type="evidence" value="ECO:0007669"/>
    <property type="project" value="UniProtKB-KW"/>
</dbReference>
<feature type="chain" id="PRO_5001634241" evidence="4">
    <location>
        <begin position="20"/>
        <end position="241"/>
    </location>
</feature>
<feature type="domain" description="DNA/RNA non-specific endonuclease/pyrophosphatase/phosphodiesterase" evidence="6">
    <location>
        <begin position="26"/>
        <end position="230"/>
    </location>
</feature>
<reference evidence="7 8" key="1">
    <citation type="journal article" date="2013" name="PLoS Genet.">
        <title>Distinctive expansion of potential virulence genes in the genome of the oomycete fish pathogen Saprolegnia parasitica.</title>
        <authorList>
            <person name="Jiang R.H."/>
            <person name="de Bruijn I."/>
            <person name="Haas B.J."/>
            <person name="Belmonte R."/>
            <person name="Lobach L."/>
            <person name="Christie J."/>
            <person name="van den Ackerveken G."/>
            <person name="Bottin A."/>
            <person name="Bulone V."/>
            <person name="Diaz-Moreno S.M."/>
            <person name="Dumas B."/>
            <person name="Fan L."/>
            <person name="Gaulin E."/>
            <person name="Govers F."/>
            <person name="Grenville-Briggs L.J."/>
            <person name="Horner N.R."/>
            <person name="Levin J.Z."/>
            <person name="Mammella M."/>
            <person name="Meijer H.J."/>
            <person name="Morris P."/>
            <person name="Nusbaum C."/>
            <person name="Oome S."/>
            <person name="Phillips A.J."/>
            <person name="van Rooyen D."/>
            <person name="Rzeszutek E."/>
            <person name="Saraiva M."/>
            <person name="Secombes C.J."/>
            <person name="Seidl M.F."/>
            <person name="Snel B."/>
            <person name="Stassen J.H."/>
            <person name="Sykes S."/>
            <person name="Tripathy S."/>
            <person name="van den Berg H."/>
            <person name="Vega-Arreguin J.C."/>
            <person name="Wawra S."/>
            <person name="Young S.K."/>
            <person name="Zeng Q."/>
            <person name="Dieguez-Uribeondo J."/>
            <person name="Russ C."/>
            <person name="Tyler B.M."/>
            <person name="van West P."/>
        </authorList>
    </citation>
    <scope>NUCLEOTIDE SEQUENCE [LARGE SCALE GENOMIC DNA]</scope>
    <source>
        <strain evidence="7 8">CBS 223.65</strain>
    </source>
</reference>
<evidence type="ECO:0000256" key="3">
    <source>
        <dbReference type="PIRSR" id="PIRSR640255-2"/>
    </source>
</evidence>
<keyword evidence="7" id="KW-0378">Hydrolase</keyword>
<evidence type="ECO:0000256" key="4">
    <source>
        <dbReference type="SAM" id="SignalP"/>
    </source>
</evidence>
<evidence type="ECO:0000313" key="7">
    <source>
        <dbReference type="EMBL" id="KDO26839.1"/>
    </source>
</evidence>
<dbReference type="Pfam" id="PF01223">
    <property type="entry name" value="Endonuclease_NS"/>
    <property type="match status" value="1"/>
</dbReference>
<sequence length="241" mass="26682">MVALLAIVSFLLAPKSATAANDKTLDYTGYQLSYDCASGAADRWTYSLDVDNGSAKRPSGFYDDPNLPTNCKQQKSTKAYGNGYDRGHLVASNLMDTDEEMIHEAHYMTNILPQISSFNQGIWAKTEALEDCYRDLHPITTYGGVVFTDASNDIFVDKWGVKTPDFWWKVVLTKDDAGNDKIISWYFPNKANLGKLDEYLTSVSAIEKKLNDGLGPIPVPLKLKAYVAPSSWALPSNCDRG</sequence>
<keyword evidence="7" id="KW-0255">Endonuclease</keyword>
<dbReference type="Gene3D" id="3.40.570.10">
    <property type="entry name" value="Extracellular Endonuclease, subunit A"/>
    <property type="match status" value="1"/>
</dbReference>
<feature type="signal peptide" evidence="4">
    <location>
        <begin position="1"/>
        <end position="19"/>
    </location>
</feature>
<keyword evidence="8" id="KW-1185">Reference proteome</keyword>
<dbReference type="GO" id="GO:0004519">
    <property type="term" value="F:endonuclease activity"/>
    <property type="evidence" value="ECO:0007669"/>
    <property type="project" value="UniProtKB-KW"/>
</dbReference>
<dbReference type="InterPro" id="IPR044929">
    <property type="entry name" value="DNA/RNA_non-sp_Endonuclease_sf"/>
</dbReference>
<evidence type="ECO:0000259" key="6">
    <source>
        <dbReference type="SMART" id="SM00892"/>
    </source>
</evidence>
<evidence type="ECO:0000256" key="1">
    <source>
        <dbReference type="ARBA" id="ARBA00010052"/>
    </source>
</evidence>
<dbReference type="InterPro" id="IPR040255">
    <property type="entry name" value="Non-specific_endonuclease"/>
</dbReference>
<feature type="binding site" evidence="3">
    <location>
        <position position="119"/>
    </location>
    <ligand>
        <name>Mg(2+)</name>
        <dbReference type="ChEBI" id="CHEBI:18420"/>
        <note>catalytic</note>
    </ligand>
</feature>
<dbReference type="KEGG" id="spar:SPRG_08130"/>
<protein>
    <submittedName>
        <fullName evidence="7">DNA/RNA non-specific endonuclease</fullName>
    </submittedName>
</protein>
<comment type="similarity">
    <text evidence="1">Belongs to the DNA/RNA non-specific endonuclease family.</text>
</comment>
<gene>
    <name evidence="7" type="ORF">SPRG_08130</name>
</gene>
<dbReference type="STRING" id="695850.A0A067C7U5"/>
<evidence type="ECO:0000259" key="5">
    <source>
        <dbReference type="SMART" id="SM00477"/>
    </source>
</evidence>
<dbReference type="PANTHER" id="PTHR13966">
    <property type="entry name" value="ENDONUCLEASE RELATED"/>
    <property type="match status" value="1"/>
</dbReference>
<organism evidence="7 8">
    <name type="scientific">Saprolegnia parasitica (strain CBS 223.65)</name>
    <dbReference type="NCBI Taxonomy" id="695850"/>
    <lineage>
        <taxon>Eukaryota</taxon>
        <taxon>Sar</taxon>
        <taxon>Stramenopiles</taxon>
        <taxon>Oomycota</taxon>
        <taxon>Saprolegniomycetes</taxon>
        <taxon>Saprolegniales</taxon>
        <taxon>Saprolegniaceae</taxon>
        <taxon>Saprolegnia</taxon>
    </lineage>
</organism>
<dbReference type="RefSeq" id="XP_012202485.1">
    <property type="nucleotide sequence ID" value="XM_012347095.1"/>
</dbReference>
<evidence type="ECO:0000313" key="8">
    <source>
        <dbReference type="Proteomes" id="UP000030745"/>
    </source>
</evidence>
<dbReference type="EMBL" id="KK583221">
    <property type="protein sequence ID" value="KDO26839.1"/>
    <property type="molecule type" value="Genomic_DNA"/>
</dbReference>